<comment type="similarity">
    <text evidence="1">Belongs to the AfsR/DnrI/RedD regulatory family.</text>
</comment>
<evidence type="ECO:0000256" key="6">
    <source>
        <dbReference type="PROSITE-ProRule" id="PRU01091"/>
    </source>
</evidence>
<evidence type="ECO:0000313" key="8">
    <source>
        <dbReference type="EMBL" id="GHE16152.1"/>
    </source>
</evidence>
<evidence type="ECO:0000256" key="2">
    <source>
        <dbReference type="ARBA" id="ARBA00023012"/>
    </source>
</evidence>
<protein>
    <recommendedName>
        <fullName evidence="7">OmpR/PhoB-type domain-containing protein</fullName>
    </recommendedName>
</protein>
<dbReference type="PANTHER" id="PTHR35807">
    <property type="entry name" value="TRANSCRIPTIONAL REGULATOR REDD-RELATED"/>
    <property type="match status" value="1"/>
</dbReference>
<dbReference type="PROSITE" id="PS51755">
    <property type="entry name" value="OMPR_PHOB"/>
    <property type="match status" value="1"/>
</dbReference>
<dbReference type="InterPro" id="IPR036388">
    <property type="entry name" value="WH-like_DNA-bd_sf"/>
</dbReference>
<dbReference type="InterPro" id="IPR005158">
    <property type="entry name" value="BTAD"/>
</dbReference>
<evidence type="ECO:0000256" key="5">
    <source>
        <dbReference type="ARBA" id="ARBA00023163"/>
    </source>
</evidence>
<evidence type="ECO:0000256" key="4">
    <source>
        <dbReference type="ARBA" id="ARBA00023125"/>
    </source>
</evidence>
<dbReference type="InterPro" id="IPR011990">
    <property type="entry name" value="TPR-like_helical_dom_sf"/>
</dbReference>
<dbReference type="InterPro" id="IPR001867">
    <property type="entry name" value="OmpR/PhoB-type_DNA-bd"/>
</dbReference>
<sequence length="279" mass="31390">MFDLAGRGIGVLEFRLLGTVSATSAKGELQLAGYLQQSLLAALLIAEGKAVSRDYLIDEIWGGDPPNGVENAVQAHVSRLRRKLSAIEEDPRETRLTTQNSGYRLLLDGARLDISKFLEEYERLKSGVTGTDRSAPEIRRILTMWQGPMYGGAMVGQACQAVAAHIDEVRLALWEFLFDCDLEHFEHRRIIPELQALLVEHPYNERFRQQLMVALYRSGRQTEALDVYRGLHSQLSEDLGLAPSPAMREYERAVLEQDPSLHILSTLPLRARHPVPAHR</sequence>
<reference evidence="8" key="1">
    <citation type="journal article" date="2014" name="Int. J. Syst. Evol. Microbiol.">
        <title>Complete genome sequence of Corynebacterium casei LMG S-19264T (=DSM 44701T), isolated from a smear-ripened cheese.</title>
        <authorList>
            <consortium name="US DOE Joint Genome Institute (JGI-PGF)"/>
            <person name="Walter F."/>
            <person name="Albersmeier A."/>
            <person name="Kalinowski J."/>
            <person name="Ruckert C."/>
        </authorList>
    </citation>
    <scope>NUCLEOTIDE SEQUENCE</scope>
    <source>
        <strain evidence="8">JCM 4714</strain>
    </source>
</reference>
<dbReference type="Pfam" id="PF03704">
    <property type="entry name" value="BTAD"/>
    <property type="match status" value="1"/>
</dbReference>
<dbReference type="CDD" id="cd15831">
    <property type="entry name" value="BTAD"/>
    <property type="match status" value="1"/>
</dbReference>
<evidence type="ECO:0000313" key="9">
    <source>
        <dbReference type="Proteomes" id="UP000655443"/>
    </source>
</evidence>
<gene>
    <name evidence="8" type="ORF">GCM10010339_93100</name>
</gene>
<dbReference type="SMART" id="SM01043">
    <property type="entry name" value="BTAD"/>
    <property type="match status" value="1"/>
</dbReference>
<dbReference type="AlphaFoldDB" id="A0A918YW50"/>
<dbReference type="SMART" id="SM00862">
    <property type="entry name" value="Trans_reg_C"/>
    <property type="match status" value="1"/>
</dbReference>
<evidence type="ECO:0000259" key="7">
    <source>
        <dbReference type="PROSITE" id="PS51755"/>
    </source>
</evidence>
<dbReference type="Pfam" id="PF00486">
    <property type="entry name" value="Trans_reg_C"/>
    <property type="match status" value="1"/>
</dbReference>
<dbReference type="GO" id="GO:0000160">
    <property type="term" value="P:phosphorelay signal transduction system"/>
    <property type="evidence" value="ECO:0007669"/>
    <property type="project" value="UniProtKB-KW"/>
</dbReference>
<dbReference type="EMBL" id="BMVG01000077">
    <property type="protein sequence ID" value="GHE16152.1"/>
    <property type="molecule type" value="Genomic_DNA"/>
</dbReference>
<accession>A0A918YW50</accession>
<dbReference type="Gene3D" id="1.25.40.10">
    <property type="entry name" value="Tetratricopeptide repeat domain"/>
    <property type="match status" value="1"/>
</dbReference>
<dbReference type="Proteomes" id="UP000655443">
    <property type="component" value="Unassembled WGS sequence"/>
</dbReference>
<keyword evidence="9" id="KW-1185">Reference proteome</keyword>
<evidence type="ECO:0000256" key="3">
    <source>
        <dbReference type="ARBA" id="ARBA00023015"/>
    </source>
</evidence>
<keyword evidence="5" id="KW-0804">Transcription</keyword>
<comment type="caution">
    <text evidence="8">The sequence shown here is derived from an EMBL/GenBank/DDBJ whole genome shotgun (WGS) entry which is preliminary data.</text>
</comment>
<dbReference type="GO" id="GO:0006355">
    <property type="term" value="P:regulation of DNA-templated transcription"/>
    <property type="evidence" value="ECO:0007669"/>
    <property type="project" value="InterPro"/>
</dbReference>
<keyword evidence="4 6" id="KW-0238">DNA-binding</keyword>
<reference evidence="8" key="2">
    <citation type="submission" date="2020-09" db="EMBL/GenBank/DDBJ databases">
        <authorList>
            <person name="Sun Q."/>
            <person name="Ohkuma M."/>
        </authorList>
    </citation>
    <scope>NUCLEOTIDE SEQUENCE</scope>
    <source>
        <strain evidence="8">JCM 4714</strain>
    </source>
</reference>
<feature type="DNA-binding region" description="OmpR/PhoB-type" evidence="6">
    <location>
        <begin position="1"/>
        <end position="107"/>
    </location>
</feature>
<dbReference type="Gene3D" id="1.10.10.10">
    <property type="entry name" value="Winged helix-like DNA-binding domain superfamily/Winged helix DNA-binding domain"/>
    <property type="match status" value="1"/>
</dbReference>
<dbReference type="InterPro" id="IPR051677">
    <property type="entry name" value="AfsR-DnrI-RedD_regulator"/>
</dbReference>
<dbReference type="InterPro" id="IPR016032">
    <property type="entry name" value="Sig_transdc_resp-reg_C-effctor"/>
</dbReference>
<dbReference type="GO" id="GO:0003677">
    <property type="term" value="F:DNA binding"/>
    <property type="evidence" value="ECO:0007669"/>
    <property type="project" value="UniProtKB-UniRule"/>
</dbReference>
<keyword evidence="3" id="KW-0805">Transcription regulation</keyword>
<keyword evidence="2" id="KW-0902">Two-component regulatory system</keyword>
<dbReference type="CDD" id="cd00383">
    <property type="entry name" value="trans_reg_C"/>
    <property type="match status" value="1"/>
</dbReference>
<dbReference type="PANTHER" id="PTHR35807:SF1">
    <property type="entry name" value="TRANSCRIPTIONAL REGULATOR REDD"/>
    <property type="match status" value="1"/>
</dbReference>
<organism evidence="8 9">
    <name type="scientific">Streptomyces alanosinicus</name>
    <dbReference type="NCBI Taxonomy" id="68171"/>
    <lineage>
        <taxon>Bacteria</taxon>
        <taxon>Bacillati</taxon>
        <taxon>Actinomycetota</taxon>
        <taxon>Actinomycetes</taxon>
        <taxon>Kitasatosporales</taxon>
        <taxon>Streptomycetaceae</taxon>
        <taxon>Streptomyces</taxon>
    </lineage>
</organism>
<feature type="domain" description="OmpR/PhoB-type" evidence="7">
    <location>
        <begin position="1"/>
        <end position="107"/>
    </location>
</feature>
<dbReference type="SUPFAM" id="SSF46894">
    <property type="entry name" value="C-terminal effector domain of the bipartite response regulators"/>
    <property type="match status" value="1"/>
</dbReference>
<proteinExistence type="inferred from homology"/>
<evidence type="ECO:0000256" key="1">
    <source>
        <dbReference type="ARBA" id="ARBA00005820"/>
    </source>
</evidence>
<name>A0A918YW50_9ACTN</name>
<dbReference type="SUPFAM" id="SSF48452">
    <property type="entry name" value="TPR-like"/>
    <property type="match status" value="1"/>
</dbReference>